<evidence type="ECO:0008006" key="3">
    <source>
        <dbReference type="Google" id="ProtNLM"/>
    </source>
</evidence>
<evidence type="ECO:0000313" key="2">
    <source>
        <dbReference type="Proteomes" id="UP000254326"/>
    </source>
</evidence>
<organism evidence="1 2">
    <name type="scientific">Marinomonas piezotolerans</name>
    <dbReference type="NCBI Taxonomy" id="2213058"/>
    <lineage>
        <taxon>Bacteria</taxon>
        <taxon>Pseudomonadati</taxon>
        <taxon>Pseudomonadota</taxon>
        <taxon>Gammaproteobacteria</taxon>
        <taxon>Oceanospirillales</taxon>
        <taxon>Oceanospirillaceae</taxon>
        <taxon>Marinomonas</taxon>
    </lineage>
</organism>
<comment type="caution">
    <text evidence="1">The sequence shown here is derived from an EMBL/GenBank/DDBJ whole genome shotgun (WGS) entry which is preliminary data.</text>
</comment>
<proteinExistence type="predicted"/>
<dbReference type="RefSeq" id="WP_115469180.1">
    <property type="nucleotide sequence ID" value="NZ_QKRA01000010.1"/>
</dbReference>
<dbReference type="Pfam" id="PF04077">
    <property type="entry name" value="DsrH"/>
    <property type="match status" value="1"/>
</dbReference>
<dbReference type="GO" id="GO:0002143">
    <property type="term" value="P:tRNA wobble position uridine thiolation"/>
    <property type="evidence" value="ECO:0007669"/>
    <property type="project" value="InterPro"/>
</dbReference>
<dbReference type="GO" id="GO:0005737">
    <property type="term" value="C:cytoplasm"/>
    <property type="evidence" value="ECO:0007669"/>
    <property type="project" value="InterPro"/>
</dbReference>
<sequence length="94" mass="10432">MALYQINQSIYPAAVEQDWQGSLQAGDAVLLIEAGVLRASQHAPDLARLQERNIQIFLRESDVLAYGISPTVGHLISDDEWVTQTTAHDTIISW</sequence>
<accession>A0A370U5K5</accession>
<dbReference type="Gene3D" id="3.40.1260.10">
    <property type="entry name" value="DsrEFH-like"/>
    <property type="match status" value="1"/>
</dbReference>
<keyword evidence="2" id="KW-1185">Reference proteome</keyword>
<dbReference type="InterPro" id="IPR027396">
    <property type="entry name" value="DsrEFH-like"/>
</dbReference>
<protein>
    <recommendedName>
        <fullName evidence="3">Sulfurtransferase complex subunit TusB</fullName>
    </recommendedName>
</protein>
<dbReference type="EMBL" id="QKRA01000010">
    <property type="protein sequence ID" value="RDL43028.1"/>
    <property type="molecule type" value="Genomic_DNA"/>
</dbReference>
<name>A0A370U5K5_9GAMM</name>
<dbReference type="InterPro" id="IPR007215">
    <property type="entry name" value="Sulphur_relay_TusB/DsrH"/>
</dbReference>
<evidence type="ECO:0000313" key="1">
    <source>
        <dbReference type="EMBL" id="RDL43028.1"/>
    </source>
</evidence>
<gene>
    <name evidence="1" type="ORF">DN730_16130</name>
</gene>
<dbReference type="OrthoDB" id="9795117at2"/>
<dbReference type="Proteomes" id="UP000254326">
    <property type="component" value="Unassembled WGS sequence"/>
</dbReference>
<dbReference type="AlphaFoldDB" id="A0A370U5K5"/>
<reference evidence="1 2" key="1">
    <citation type="submission" date="2018-06" db="EMBL/GenBank/DDBJ databases">
        <title>Marinomonas sp. YLB-05 draft genome sequence.</title>
        <authorList>
            <person name="Yu L."/>
            <person name="Tang X."/>
        </authorList>
    </citation>
    <scope>NUCLEOTIDE SEQUENCE [LARGE SCALE GENOMIC DNA]</scope>
    <source>
        <strain evidence="1 2">YLB-05</strain>
    </source>
</reference>
<dbReference type="SUPFAM" id="SSF75169">
    <property type="entry name" value="DsrEFH-like"/>
    <property type="match status" value="1"/>
</dbReference>